<comment type="similarity">
    <text evidence="1">Belongs to the IST1 family.</text>
</comment>
<accession>A0A167C3B5</accession>
<dbReference type="GO" id="GO:0015031">
    <property type="term" value="P:protein transport"/>
    <property type="evidence" value="ECO:0007669"/>
    <property type="project" value="InterPro"/>
</dbReference>
<dbReference type="OrthoDB" id="29853at2759"/>
<dbReference type="InterPro" id="IPR005061">
    <property type="entry name" value="Ist1"/>
</dbReference>
<feature type="compositionally biased region" description="Polar residues" evidence="2">
    <location>
        <begin position="172"/>
        <end position="183"/>
    </location>
</feature>
<dbReference type="KEGG" id="slb:AWJ20_3967"/>
<feature type="compositionally biased region" description="Basic and acidic residues" evidence="2">
    <location>
        <begin position="213"/>
        <end position="225"/>
    </location>
</feature>
<dbReference type="RefSeq" id="XP_018733643.1">
    <property type="nucleotide sequence ID" value="XM_018881009.1"/>
</dbReference>
<dbReference type="AlphaFoldDB" id="A0A167C3B5"/>
<protein>
    <submittedName>
        <fullName evidence="3">Ist1p</fullName>
    </submittedName>
</protein>
<proteinExistence type="inferred from homology"/>
<dbReference type="GeneID" id="30036046"/>
<gene>
    <name evidence="3" type="primary">IST1</name>
    <name evidence="3" type="ORF">AWJ20_3967</name>
</gene>
<dbReference type="Proteomes" id="UP000189580">
    <property type="component" value="Chromosome c"/>
</dbReference>
<dbReference type="EMBL" id="CP014500">
    <property type="protein sequence ID" value="ANB11166.1"/>
    <property type="molecule type" value="Genomic_DNA"/>
</dbReference>
<dbReference type="Gene3D" id="1.20.1260.60">
    <property type="entry name" value="Vacuolar protein sorting-associated protein Ist1"/>
    <property type="match status" value="1"/>
</dbReference>
<feature type="compositionally biased region" description="Polar residues" evidence="2">
    <location>
        <begin position="190"/>
        <end position="199"/>
    </location>
</feature>
<sequence length="225" mass="24771">MAVNRLRLIEQKETALAKQARRESRDCDPGLEEAVKTIIYSAQRTEVKELHQIREIFVHKFGKDFAQDSIDNLSNSIPEKVTKRLSTVPPSEELVTLYLAEIARAYHVPFSGLQLEGEDITEHDESGDEGPPSGRVPEEALSTGGSQTARVKVRRLSQVDKLPNPSAPKSPVSVSTPAPTTDNPHPVLRVSTSGASQKGANGKANSADEQELDALRNRFEALRRR</sequence>
<reference evidence="3 4" key="1">
    <citation type="submission" date="2016-02" db="EMBL/GenBank/DDBJ databases">
        <title>Complete genome sequence and transcriptome regulation of the pentose utilising yeast Sugiyamaella lignohabitans.</title>
        <authorList>
            <person name="Bellasio M."/>
            <person name="Peymann A."/>
            <person name="Valli M."/>
            <person name="Sipitzky M."/>
            <person name="Graf A."/>
            <person name="Sauer M."/>
            <person name="Marx H."/>
            <person name="Mattanovich D."/>
        </authorList>
    </citation>
    <scope>NUCLEOTIDE SEQUENCE [LARGE SCALE GENOMIC DNA]</scope>
    <source>
        <strain evidence="3 4">CBS 10342</strain>
    </source>
</reference>
<feature type="region of interest" description="Disordered" evidence="2">
    <location>
        <begin position="120"/>
        <end position="225"/>
    </location>
</feature>
<dbReference type="InterPro" id="IPR042277">
    <property type="entry name" value="IST1-like"/>
</dbReference>
<dbReference type="PANTHER" id="PTHR12161:SF5">
    <property type="entry name" value="IST1 HOMOLOG"/>
    <property type="match status" value="1"/>
</dbReference>
<evidence type="ECO:0000256" key="1">
    <source>
        <dbReference type="ARBA" id="ARBA00005536"/>
    </source>
</evidence>
<name>A0A167C3B5_9ASCO</name>
<organism evidence="3 4">
    <name type="scientific">Sugiyamaella lignohabitans</name>
    <dbReference type="NCBI Taxonomy" id="796027"/>
    <lineage>
        <taxon>Eukaryota</taxon>
        <taxon>Fungi</taxon>
        <taxon>Dikarya</taxon>
        <taxon>Ascomycota</taxon>
        <taxon>Saccharomycotina</taxon>
        <taxon>Dipodascomycetes</taxon>
        <taxon>Dipodascales</taxon>
        <taxon>Trichomonascaceae</taxon>
        <taxon>Sugiyamaella</taxon>
    </lineage>
</organism>
<dbReference type="PANTHER" id="PTHR12161">
    <property type="entry name" value="IST1 FAMILY MEMBER"/>
    <property type="match status" value="1"/>
</dbReference>
<keyword evidence="4" id="KW-1185">Reference proteome</keyword>
<dbReference type="Pfam" id="PF03398">
    <property type="entry name" value="Ist1"/>
    <property type="match status" value="1"/>
</dbReference>
<evidence type="ECO:0000256" key="2">
    <source>
        <dbReference type="SAM" id="MobiDB-lite"/>
    </source>
</evidence>
<evidence type="ECO:0000313" key="4">
    <source>
        <dbReference type="Proteomes" id="UP000189580"/>
    </source>
</evidence>
<evidence type="ECO:0000313" key="3">
    <source>
        <dbReference type="EMBL" id="ANB11166.1"/>
    </source>
</evidence>